<feature type="transmembrane region" description="Helical" evidence="9">
    <location>
        <begin position="73"/>
        <end position="96"/>
    </location>
</feature>
<evidence type="ECO:0000256" key="6">
    <source>
        <dbReference type="ARBA" id="ARBA00022777"/>
    </source>
</evidence>
<dbReference type="Gene3D" id="3.30.565.10">
    <property type="entry name" value="Histidine kinase-like ATPase, C-terminal domain"/>
    <property type="match status" value="1"/>
</dbReference>
<keyword evidence="9" id="KW-0472">Membrane</keyword>
<dbReference type="InterPro" id="IPR050482">
    <property type="entry name" value="Sensor_HK_TwoCompSys"/>
</dbReference>
<dbReference type="CDD" id="cd16917">
    <property type="entry name" value="HATPase_UhpB-NarQ-NarX-like"/>
    <property type="match status" value="1"/>
</dbReference>
<dbReference type="GO" id="GO:0016301">
    <property type="term" value="F:kinase activity"/>
    <property type="evidence" value="ECO:0007669"/>
    <property type="project" value="UniProtKB-KW"/>
</dbReference>
<dbReference type="RefSeq" id="WP_376873681.1">
    <property type="nucleotide sequence ID" value="NZ_JBHUHP010000008.1"/>
</dbReference>
<dbReference type="SUPFAM" id="SSF55874">
    <property type="entry name" value="ATPase domain of HSP90 chaperone/DNA topoisomerase II/histidine kinase"/>
    <property type="match status" value="1"/>
</dbReference>
<dbReference type="Pfam" id="PF02518">
    <property type="entry name" value="HATPase_c"/>
    <property type="match status" value="1"/>
</dbReference>
<dbReference type="Pfam" id="PF07730">
    <property type="entry name" value="HisKA_3"/>
    <property type="match status" value="1"/>
</dbReference>
<dbReference type="Gene3D" id="1.20.5.1930">
    <property type="match status" value="1"/>
</dbReference>
<keyword evidence="9" id="KW-0812">Transmembrane</keyword>
<evidence type="ECO:0000259" key="11">
    <source>
        <dbReference type="Pfam" id="PF07730"/>
    </source>
</evidence>
<keyword evidence="8" id="KW-0902">Two-component regulatory system</keyword>
<reference evidence="13" key="1">
    <citation type="journal article" date="2019" name="Int. J. Syst. Evol. Microbiol.">
        <title>The Global Catalogue of Microorganisms (GCM) 10K type strain sequencing project: providing services to taxonomists for standard genome sequencing and annotation.</title>
        <authorList>
            <consortium name="The Broad Institute Genomics Platform"/>
            <consortium name="The Broad Institute Genome Sequencing Center for Infectious Disease"/>
            <person name="Wu L."/>
            <person name="Ma J."/>
        </authorList>
    </citation>
    <scope>NUCLEOTIDE SEQUENCE [LARGE SCALE GENOMIC DNA]</scope>
    <source>
        <strain evidence="13">JCM 3338</strain>
    </source>
</reference>
<feature type="domain" description="Signal transduction histidine kinase subgroup 3 dimerisation and phosphoacceptor" evidence="11">
    <location>
        <begin position="252"/>
        <end position="317"/>
    </location>
</feature>
<evidence type="ECO:0000256" key="1">
    <source>
        <dbReference type="ARBA" id="ARBA00000085"/>
    </source>
</evidence>
<feature type="transmembrane region" description="Helical" evidence="9">
    <location>
        <begin position="174"/>
        <end position="190"/>
    </location>
</feature>
<feature type="transmembrane region" description="Helical" evidence="9">
    <location>
        <begin position="102"/>
        <end position="121"/>
    </location>
</feature>
<dbReference type="InterPro" id="IPR011712">
    <property type="entry name" value="Sig_transdc_His_kin_sub3_dim/P"/>
</dbReference>
<evidence type="ECO:0000313" key="12">
    <source>
        <dbReference type="EMBL" id="MFD2091417.1"/>
    </source>
</evidence>
<dbReference type="Proteomes" id="UP001597402">
    <property type="component" value="Unassembled WGS sequence"/>
</dbReference>
<evidence type="ECO:0000256" key="8">
    <source>
        <dbReference type="ARBA" id="ARBA00023012"/>
    </source>
</evidence>
<dbReference type="PANTHER" id="PTHR24421">
    <property type="entry name" value="NITRATE/NITRITE SENSOR PROTEIN NARX-RELATED"/>
    <property type="match status" value="1"/>
</dbReference>
<evidence type="ECO:0000313" key="13">
    <source>
        <dbReference type="Proteomes" id="UP001597402"/>
    </source>
</evidence>
<sequence length="460" mass="49487">MAARSGWNQEPGSPVPAGRGQAMLLFLQRLVVRLRRTAGLLDRLLLSPLRERVRTRRGQDGDHGPDRPALSWLLPWLATGLFAVVLLALNVGLAAAEFDVPPLVAVTAGIGQSAALILILVRPAEATALQFLAVTVFAIALPADSGSTWPLTVTGMFTLVAHVGLVAARTSRRAALMTWWASALLLALVVQMDSRSRPVSDWLTIMIVYAALSALVLGAVLAARRWREIRQELAAARHDVEVEQRQRAVAEERTRIARELHDVVAHSMSVIHMQATSASYRLDHLDPETQAEFARIAAGARSTMRELRHVLAMLRDEGAEAELAPVPDLARLRELVDSAGRAGVPVEMHGAEAVQAAVLPEAVARAAYRIVQESLSNVIRHAPGARTTVRVDLEDSDLVLSIVNDAGAHPDQPMESSGRAGLGLPGMRERARLVGGSVETGTLDDGGYRVVARLPIGGHE</sequence>
<keyword evidence="9" id="KW-1133">Transmembrane helix</keyword>
<feature type="domain" description="Histidine kinase/HSP90-like ATPase" evidence="10">
    <location>
        <begin position="364"/>
        <end position="456"/>
    </location>
</feature>
<keyword evidence="5" id="KW-0547">Nucleotide-binding</keyword>
<dbReference type="PANTHER" id="PTHR24421:SF10">
    <property type="entry name" value="NITRATE_NITRITE SENSOR PROTEIN NARQ"/>
    <property type="match status" value="1"/>
</dbReference>
<evidence type="ECO:0000256" key="7">
    <source>
        <dbReference type="ARBA" id="ARBA00022840"/>
    </source>
</evidence>
<keyword evidence="13" id="KW-1185">Reference proteome</keyword>
<feature type="transmembrane region" description="Helical" evidence="9">
    <location>
        <begin position="202"/>
        <end position="223"/>
    </location>
</feature>
<dbReference type="InterPro" id="IPR036890">
    <property type="entry name" value="HATPase_C_sf"/>
</dbReference>
<accession>A0ABW4X7N9</accession>
<keyword evidence="6 12" id="KW-0418">Kinase</keyword>
<comment type="caution">
    <text evidence="12">The sequence shown here is derived from an EMBL/GenBank/DDBJ whole genome shotgun (WGS) entry which is preliminary data.</text>
</comment>
<dbReference type="InterPro" id="IPR003594">
    <property type="entry name" value="HATPase_dom"/>
</dbReference>
<dbReference type="EC" id="2.7.13.3" evidence="2"/>
<name>A0ABW4X7N9_9ACTN</name>
<evidence type="ECO:0000256" key="4">
    <source>
        <dbReference type="ARBA" id="ARBA00022679"/>
    </source>
</evidence>
<gene>
    <name evidence="12" type="ORF">ACFSHS_07485</name>
</gene>
<evidence type="ECO:0000259" key="10">
    <source>
        <dbReference type="Pfam" id="PF02518"/>
    </source>
</evidence>
<evidence type="ECO:0000256" key="9">
    <source>
        <dbReference type="SAM" id="Phobius"/>
    </source>
</evidence>
<keyword evidence="7" id="KW-0067">ATP-binding</keyword>
<comment type="catalytic activity">
    <reaction evidence="1">
        <text>ATP + protein L-histidine = ADP + protein N-phospho-L-histidine.</text>
        <dbReference type="EC" id="2.7.13.3"/>
    </reaction>
</comment>
<protein>
    <recommendedName>
        <fullName evidence="2">histidine kinase</fullName>
        <ecNumber evidence="2">2.7.13.3</ecNumber>
    </recommendedName>
</protein>
<evidence type="ECO:0000256" key="3">
    <source>
        <dbReference type="ARBA" id="ARBA00022553"/>
    </source>
</evidence>
<feature type="transmembrane region" description="Helical" evidence="9">
    <location>
        <begin position="149"/>
        <end position="167"/>
    </location>
</feature>
<proteinExistence type="predicted"/>
<organism evidence="12 13">
    <name type="scientific">Blastococcus deserti</name>
    <dbReference type="NCBI Taxonomy" id="2259033"/>
    <lineage>
        <taxon>Bacteria</taxon>
        <taxon>Bacillati</taxon>
        <taxon>Actinomycetota</taxon>
        <taxon>Actinomycetes</taxon>
        <taxon>Geodermatophilales</taxon>
        <taxon>Geodermatophilaceae</taxon>
        <taxon>Blastococcus</taxon>
    </lineage>
</organism>
<dbReference type="EMBL" id="JBHUHP010000008">
    <property type="protein sequence ID" value="MFD2091417.1"/>
    <property type="molecule type" value="Genomic_DNA"/>
</dbReference>
<keyword evidence="4" id="KW-0808">Transferase</keyword>
<evidence type="ECO:0000256" key="5">
    <source>
        <dbReference type="ARBA" id="ARBA00022741"/>
    </source>
</evidence>
<evidence type="ECO:0000256" key="2">
    <source>
        <dbReference type="ARBA" id="ARBA00012438"/>
    </source>
</evidence>
<keyword evidence="3" id="KW-0597">Phosphoprotein</keyword>